<proteinExistence type="predicted"/>
<protein>
    <submittedName>
        <fullName evidence="1">Uncharacterized protein</fullName>
    </submittedName>
</protein>
<dbReference type="STRING" id="395963.Bind_2171"/>
<dbReference type="KEGG" id="bid:Bind_2171"/>
<sequence>MRPSKVFTIAPGSPFLRTFVTALKDGKIIDGFTIADPFALAKTTIYVPMRRAARALADELANSLIFSSPGSGAAAPSAMLLPRIKPFGGIEKRPKHRCCSTEPRSTIPRRRIPCSRICRWRRAKEDKRPRFFHSGLWFNIRS</sequence>
<reference evidence="1 2" key="2">
    <citation type="journal article" date="2010" name="J. Bacteriol.">
        <title>Complete genome sequence of Beijerinckia indica subsp. indica.</title>
        <authorList>
            <person name="Tamas I."/>
            <person name="Dedysh S.N."/>
            <person name="Liesack W."/>
            <person name="Stott M.B."/>
            <person name="Alam M."/>
            <person name="Murrell J.C."/>
            <person name="Dunfield P.F."/>
        </authorList>
    </citation>
    <scope>NUCLEOTIDE SEQUENCE [LARGE SCALE GENOMIC DNA]</scope>
    <source>
        <strain evidence="2">ATCC 9039 / DSM 1715 / NCIMB 8712</strain>
    </source>
</reference>
<dbReference type="OrthoDB" id="9780606at2"/>
<organism evidence="1 2">
    <name type="scientific">Beijerinckia indica subsp. indica (strain ATCC 9039 / DSM 1715 / NCIMB 8712)</name>
    <dbReference type="NCBI Taxonomy" id="395963"/>
    <lineage>
        <taxon>Bacteria</taxon>
        <taxon>Pseudomonadati</taxon>
        <taxon>Pseudomonadota</taxon>
        <taxon>Alphaproteobacteria</taxon>
        <taxon>Hyphomicrobiales</taxon>
        <taxon>Beijerinckiaceae</taxon>
        <taxon>Beijerinckia</taxon>
    </lineage>
</organism>
<dbReference type="Proteomes" id="UP000001695">
    <property type="component" value="Chromosome"/>
</dbReference>
<name>B2IGN0_BEII9</name>
<dbReference type="AlphaFoldDB" id="B2IGN0"/>
<dbReference type="RefSeq" id="WP_012385147.1">
    <property type="nucleotide sequence ID" value="NC_010581.1"/>
</dbReference>
<reference evidence="2" key="1">
    <citation type="submission" date="2008-03" db="EMBL/GenBank/DDBJ databases">
        <title>Complete sequence of chromosome of Beijerinckia indica subsp. indica ATCC 9039.</title>
        <authorList>
            <consortium name="US DOE Joint Genome Institute"/>
            <person name="Copeland A."/>
            <person name="Lucas S."/>
            <person name="Lapidus A."/>
            <person name="Glavina del Rio T."/>
            <person name="Dalin E."/>
            <person name="Tice H."/>
            <person name="Bruce D."/>
            <person name="Goodwin L."/>
            <person name="Pitluck S."/>
            <person name="LaButti K."/>
            <person name="Schmutz J."/>
            <person name="Larimer F."/>
            <person name="Land M."/>
            <person name="Hauser L."/>
            <person name="Kyrpides N."/>
            <person name="Mikhailova N."/>
            <person name="Dunfield P.F."/>
            <person name="Dedysh S.N."/>
            <person name="Liesack W."/>
            <person name="Saw J.H."/>
            <person name="Alam M."/>
            <person name="Chen Y."/>
            <person name="Murrell J.C."/>
            <person name="Richardson P."/>
        </authorList>
    </citation>
    <scope>NUCLEOTIDE SEQUENCE [LARGE SCALE GENOMIC DNA]</scope>
    <source>
        <strain evidence="2">ATCC 9039 / DSM 1715 / NCIMB 8712</strain>
    </source>
</reference>
<accession>B2IGN0</accession>
<dbReference type="eggNOG" id="COG3893">
    <property type="taxonomic scope" value="Bacteria"/>
</dbReference>
<dbReference type="HOGENOM" id="CLU_1812011_0_0_5"/>
<evidence type="ECO:0000313" key="1">
    <source>
        <dbReference type="EMBL" id="ACB95791.1"/>
    </source>
</evidence>
<keyword evidence="2" id="KW-1185">Reference proteome</keyword>
<gene>
    <name evidence="1" type="ordered locus">Bind_2171</name>
</gene>
<evidence type="ECO:0000313" key="2">
    <source>
        <dbReference type="Proteomes" id="UP000001695"/>
    </source>
</evidence>
<dbReference type="EMBL" id="CP001016">
    <property type="protein sequence ID" value="ACB95791.1"/>
    <property type="molecule type" value="Genomic_DNA"/>
</dbReference>